<dbReference type="EC" id="6.1.1.16" evidence="12"/>
<dbReference type="GO" id="GO:0006423">
    <property type="term" value="P:cysteinyl-tRNA aminoacylation"/>
    <property type="evidence" value="ECO:0007669"/>
    <property type="project" value="UniProtKB-UniRule"/>
</dbReference>
<evidence type="ECO:0000256" key="2">
    <source>
        <dbReference type="ARBA" id="ARBA00005594"/>
    </source>
</evidence>
<gene>
    <name evidence="12 14" type="primary">cysS</name>
    <name evidence="14" type="ORF">ERCILAFE3058_342</name>
</gene>
<protein>
    <recommendedName>
        <fullName evidence="12">Cysteine--tRNA ligase</fullName>
        <ecNumber evidence="12">6.1.1.16</ecNumber>
    </recommendedName>
    <alternativeName>
        <fullName evidence="12">Cysteinyl-tRNA synthetase</fullName>
        <shortName evidence="12">CysRS</shortName>
    </alternativeName>
</protein>
<evidence type="ECO:0000256" key="3">
    <source>
        <dbReference type="ARBA" id="ARBA00011245"/>
    </source>
</evidence>
<evidence type="ECO:0000313" key="15">
    <source>
        <dbReference type="Proteomes" id="UP000294418"/>
    </source>
</evidence>
<reference evidence="14 15" key="1">
    <citation type="submission" date="2019-02" db="EMBL/GenBank/DDBJ databases">
        <authorList>
            <person name="Manzano-Marin A."/>
            <person name="Manzano-Marin A."/>
        </authorList>
    </citation>
    <scope>NUCLEOTIDE SEQUENCE [LARGE SCALE GENOMIC DNA]</scope>
    <source>
        <strain evidence="14 15">ErCilaricifoliae</strain>
    </source>
</reference>
<evidence type="ECO:0000256" key="9">
    <source>
        <dbReference type="ARBA" id="ARBA00022840"/>
    </source>
</evidence>
<accession>A0A451DCY7</accession>
<keyword evidence="11 12" id="KW-0030">Aminoacyl-tRNA synthetase</keyword>
<feature type="binding site" evidence="12">
    <location>
        <position position="210"/>
    </location>
    <ligand>
        <name>Zn(2+)</name>
        <dbReference type="ChEBI" id="CHEBI:29105"/>
    </ligand>
</feature>
<dbReference type="InterPro" id="IPR015803">
    <property type="entry name" value="Cys-tRNA-ligase"/>
</dbReference>
<dbReference type="PANTHER" id="PTHR10890">
    <property type="entry name" value="CYSTEINYL-TRNA SYNTHETASE"/>
    <property type="match status" value="1"/>
</dbReference>
<feature type="binding site" evidence="12">
    <location>
        <position position="239"/>
    </location>
    <ligand>
        <name>Zn(2+)</name>
        <dbReference type="ChEBI" id="CHEBI:29105"/>
    </ligand>
</feature>
<comment type="subcellular location">
    <subcellularLocation>
        <location evidence="1 12">Cytoplasm</location>
    </subcellularLocation>
</comment>
<proteinExistence type="inferred from homology"/>
<dbReference type="NCBIfam" id="TIGR00435">
    <property type="entry name" value="cysS"/>
    <property type="match status" value="1"/>
</dbReference>
<keyword evidence="8 12" id="KW-0862">Zinc</keyword>
<dbReference type="PANTHER" id="PTHR10890:SF3">
    <property type="entry name" value="CYSTEINE--TRNA LIGASE, CYTOPLASMIC"/>
    <property type="match status" value="1"/>
</dbReference>
<dbReference type="HAMAP" id="MF_00041">
    <property type="entry name" value="Cys_tRNA_synth"/>
    <property type="match status" value="1"/>
</dbReference>
<dbReference type="SUPFAM" id="SSF52374">
    <property type="entry name" value="Nucleotidylyl transferase"/>
    <property type="match status" value="1"/>
</dbReference>
<dbReference type="GO" id="GO:0005524">
    <property type="term" value="F:ATP binding"/>
    <property type="evidence" value="ECO:0007669"/>
    <property type="project" value="UniProtKB-UniRule"/>
</dbReference>
<evidence type="ECO:0000256" key="5">
    <source>
        <dbReference type="ARBA" id="ARBA00022598"/>
    </source>
</evidence>
<dbReference type="RefSeq" id="WP_157989750.1">
    <property type="nucleotide sequence ID" value="NZ_LR217720.1"/>
</dbReference>
<dbReference type="GO" id="GO:0004817">
    <property type="term" value="F:cysteine-tRNA ligase activity"/>
    <property type="evidence" value="ECO:0007669"/>
    <property type="project" value="UniProtKB-UniRule"/>
</dbReference>
<dbReference type="GO" id="GO:0008270">
    <property type="term" value="F:zinc ion binding"/>
    <property type="evidence" value="ECO:0007669"/>
    <property type="project" value="UniProtKB-UniRule"/>
</dbReference>
<name>A0A451DCY7_9GAMM</name>
<feature type="short sequence motif" description="'KMSKS' region" evidence="12">
    <location>
        <begin position="267"/>
        <end position="271"/>
    </location>
</feature>
<dbReference type="PRINTS" id="PR00983">
    <property type="entry name" value="TRNASYNTHCYS"/>
</dbReference>
<dbReference type="InterPro" id="IPR014729">
    <property type="entry name" value="Rossmann-like_a/b/a_fold"/>
</dbReference>
<dbReference type="AlphaFoldDB" id="A0A451DCY7"/>
<comment type="similarity">
    <text evidence="2 12">Belongs to the class-I aminoacyl-tRNA synthetase family.</text>
</comment>
<keyword evidence="7 12" id="KW-0547">Nucleotide-binding</keyword>
<dbReference type="InterPro" id="IPR015273">
    <property type="entry name" value="Cys-tRNA-synt_Ia_DALR"/>
</dbReference>
<keyword evidence="5 12" id="KW-0436">Ligase</keyword>
<dbReference type="OrthoDB" id="9815130at2"/>
<feature type="short sequence motif" description="'HIGH' region" evidence="12">
    <location>
        <begin position="30"/>
        <end position="40"/>
    </location>
</feature>
<dbReference type="InterPro" id="IPR032678">
    <property type="entry name" value="tRNA-synt_1_cat_dom"/>
</dbReference>
<dbReference type="GO" id="GO:0005829">
    <property type="term" value="C:cytosol"/>
    <property type="evidence" value="ECO:0007669"/>
    <property type="project" value="TreeGrafter"/>
</dbReference>
<sequence length="464" mass="53894">MLKIFNTLSRAKEEFQPIHTGMVNMYVCGMTAYNLCHIGHGRTFIAFDIIARYLRYIGYQLNYVRNITDIDDKIIQRADNNGQSITCLTKNIIYEMHQDFAKLNILPPNHEPRATWYIAEMVSLIKRLMDREYAYISHDGDVLFSVDRNPTYGLLSRQDLTQLQTSTRLVPVSKNKKNPMDFVLWKRSKIGEPFWPSPWGDGRPGWHIECSAMNYTHLGKHFDIHGGGADLLFPHHENEIAQSTCAYDTPYVNYWMHSGMVNVEQEKMSKSLNNFVTIRTVLESHDAESVRYFLLSSHYRSQLHYNQANLKQARAALGRLYLALYKTDINALVCDEGVEFEIRFCEAMDDDFNTPLACAILFELARKINRKKNTYPQIANSLAVQLRLLGRVLGLLEQDPEKFLKGHGCNVKDYSISQIEELIHIRNIARQKEDWKQADFARHCLYDMGVLLEDTRDGTRWKYK</sequence>
<evidence type="ECO:0000259" key="13">
    <source>
        <dbReference type="SMART" id="SM00840"/>
    </source>
</evidence>
<evidence type="ECO:0000256" key="4">
    <source>
        <dbReference type="ARBA" id="ARBA00022490"/>
    </source>
</evidence>
<evidence type="ECO:0000313" key="14">
    <source>
        <dbReference type="EMBL" id="VFP84262.1"/>
    </source>
</evidence>
<comment type="subunit">
    <text evidence="3 12">Monomer.</text>
</comment>
<feature type="binding site" evidence="12">
    <location>
        <position position="28"/>
    </location>
    <ligand>
        <name>Zn(2+)</name>
        <dbReference type="ChEBI" id="CHEBI:29105"/>
    </ligand>
</feature>
<evidence type="ECO:0000256" key="12">
    <source>
        <dbReference type="HAMAP-Rule" id="MF_00041"/>
    </source>
</evidence>
<dbReference type="Gene3D" id="3.40.50.620">
    <property type="entry name" value="HUPs"/>
    <property type="match status" value="1"/>
</dbReference>
<dbReference type="Pfam" id="PF09190">
    <property type="entry name" value="DALR_2"/>
    <property type="match status" value="1"/>
</dbReference>
<evidence type="ECO:0000256" key="10">
    <source>
        <dbReference type="ARBA" id="ARBA00022917"/>
    </source>
</evidence>
<keyword evidence="10 12" id="KW-0648">Protein biosynthesis</keyword>
<dbReference type="SMART" id="SM00840">
    <property type="entry name" value="DALR_2"/>
    <property type="match status" value="1"/>
</dbReference>
<evidence type="ECO:0000256" key="7">
    <source>
        <dbReference type="ARBA" id="ARBA00022741"/>
    </source>
</evidence>
<dbReference type="FunFam" id="3.40.50.620:FF:000009">
    <property type="entry name" value="Cysteine--tRNA ligase"/>
    <property type="match status" value="1"/>
</dbReference>
<dbReference type="Gene3D" id="1.20.120.1910">
    <property type="entry name" value="Cysteine-tRNA ligase, C-terminal anti-codon recognition domain"/>
    <property type="match status" value="1"/>
</dbReference>
<feature type="binding site" evidence="12">
    <location>
        <position position="270"/>
    </location>
    <ligand>
        <name>ATP</name>
        <dbReference type="ChEBI" id="CHEBI:30616"/>
    </ligand>
</feature>
<keyword evidence="9 12" id="KW-0067">ATP-binding</keyword>
<dbReference type="InterPro" id="IPR009080">
    <property type="entry name" value="tRNAsynth_Ia_anticodon-bd"/>
</dbReference>
<dbReference type="CDD" id="cd00672">
    <property type="entry name" value="CysRS_core"/>
    <property type="match status" value="1"/>
</dbReference>
<dbReference type="CDD" id="cd07963">
    <property type="entry name" value="Anticodon_Ia_Cys"/>
    <property type="match status" value="1"/>
</dbReference>
<evidence type="ECO:0000256" key="1">
    <source>
        <dbReference type="ARBA" id="ARBA00004496"/>
    </source>
</evidence>
<dbReference type="InterPro" id="IPR024909">
    <property type="entry name" value="Cys-tRNA/MSH_ligase"/>
</dbReference>
<dbReference type="SUPFAM" id="SSF47323">
    <property type="entry name" value="Anticodon-binding domain of a subclass of class I aminoacyl-tRNA synthetases"/>
    <property type="match status" value="1"/>
</dbReference>
<dbReference type="Pfam" id="PF01406">
    <property type="entry name" value="tRNA-synt_1e"/>
    <property type="match status" value="1"/>
</dbReference>
<evidence type="ECO:0000256" key="11">
    <source>
        <dbReference type="ARBA" id="ARBA00023146"/>
    </source>
</evidence>
<feature type="binding site" evidence="12">
    <location>
        <position position="235"/>
    </location>
    <ligand>
        <name>Zn(2+)</name>
        <dbReference type="ChEBI" id="CHEBI:29105"/>
    </ligand>
</feature>
<comment type="cofactor">
    <cofactor evidence="12">
        <name>Zn(2+)</name>
        <dbReference type="ChEBI" id="CHEBI:29105"/>
    </cofactor>
    <text evidence="12">Binds 1 zinc ion per subunit.</text>
</comment>
<dbReference type="EMBL" id="LR217720">
    <property type="protein sequence ID" value="VFP84262.1"/>
    <property type="molecule type" value="Genomic_DNA"/>
</dbReference>
<evidence type="ECO:0000256" key="8">
    <source>
        <dbReference type="ARBA" id="ARBA00022833"/>
    </source>
</evidence>
<comment type="catalytic activity">
    <reaction evidence="12">
        <text>tRNA(Cys) + L-cysteine + ATP = L-cysteinyl-tRNA(Cys) + AMP + diphosphate</text>
        <dbReference type="Rhea" id="RHEA:17773"/>
        <dbReference type="Rhea" id="RHEA-COMP:9661"/>
        <dbReference type="Rhea" id="RHEA-COMP:9679"/>
        <dbReference type="ChEBI" id="CHEBI:30616"/>
        <dbReference type="ChEBI" id="CHEBI:33019"/>
        <dbReference type="ChEBI" id="CHEBI:35235"/>
        <dbReference type="ChEBI" id="CHEBI:78442"/>
        <dbReference type="ChEBI" id="CHEBI:78517"/>
        <dbReference type="ChEBI" id="CHEBI:456215"/>
        <dbReference type="EC" id="6.1.1.16"/>
    </reaction>
</comment>
<keyword evidence="4 12" id="KW-0963">Cytoplasm</keyword>
<dbReference type="Proteomes" id="UP000294418">
    <property type="component" value="Chromosome"/>
</dbReference>
<organism evidence="14 15">
    <name type="scientific">Candidatus Erwinia haradaeae</name>
    <dbReference type="NCBI Taxonomy" id="1922217"/>
    <lineage>
        <taxon>Bacteria</taxon>
        <taxon>Pseudomonadati</taxon>
        <taxon>Pseudomonadota</taxon>
        <taxon>Gammaproteobacteria</taxon>
        <taxon>Enterobacterales</taxon>
        <taxon>Erwiniaceae</taxon>
        <taxon>Erwinia</taxon>
    </lineage>
</organism>
<evidence type="ECO:0000256" key="6">
    <source>
        <dbReference type="ARBA" id="ARBA00022723"/>
    </source>
</evidence>
<keyword evidence="6 12" id="KW-0479">Metal-binding</keyword>
<feature type="domain" description="Cysteinyl-tRNA synthetase class Ia DALR" evidence="13">
    <location>
        <begin position="343"/>
        <end position="404"/>
    </location>
</feature>